<accession>A0A1F5JCH8</accession>
<dbReference type="Proteomes" id="UP000177042">
    <property type="component" value="Unassembled WGS sequence"/>
</dbReference>
<gene>
    <name evidence="3" type="ORF">A3C26_03705</name>
</gene>
<dbReference type="PRINTS" id="PR00111">
    <property type="entry name" value="ABHYDROLASE"/>
</dbReference>
<reference evidence="3 4" key="1">
    <citation type="journal article" date="2016" name="Nat. Commun.">
        <title>Thousands of microbial genomes shed light on interconnected biogeochemical processes in an aquifer system.</title>
        <authorList>
            <person name="Anantharaman K."/>
            <person name="Brown C.T."/>
            <person name="Hug L.A."/>
            <person name="Sharon I."/>
            <person name="Castelle C.J."/>
            <person name="Probst A.J."/>
            <person name="Thomas B.C."/>
            <person name="Singh A."/>
            <person name="Wilkins M.J."/>
            <person name="Karaoz U."/>
            <person name="Brodie E.L."/>
            <person name="Williams K.H."/>
            <person name="Hubbard S.S."/>
            <person name="Banfield J.F."/>
        </authorList>
    </citation>
    <scope>NUCLEOTIDE SEQUENCE [LARGE SCALE GENOMIC DNA]</scope>
</reference>
<evidence type="ECO:0000259" key="2">
    <source>
        <dbReference type="Pfam" id="PF12697"/>
    </source>
</evidence>
<dbReference type="SUPFAM" id="SSF53474">
    <property type="entry name" value="alpha/beta-Hydrolases"/>
    <property type="match status" value="1"/>
</dbReference>
<keyword evidence="1" id="KW-0378">Hydrolase</keyword>
<evidence type="ECO:0000313" key="3">
    <source>
        <dbReference type="EMBL" id="OGE26268.1"/>
    </source>
</evidence>
<dbReference type="Gene3D" id="3.40.50.1820">
    <property type="entry name" value="alpha/beta hydrolase"/>
    <property type="match status" value="1"/>
</dbReference>
<dbReference type="PANTHER" id="PTHR43798">
    <property type="entry name" value="MONOACYLGLYCEROL LIPASE"/>
    <property type="match status" value="1"/>
</dbReference>
<dbReference type="Pfam" id="PF12697">
    <property type="entry name" value="Abhydrolase_6"/>
    <property type="match status" value="1"/>
</dbReference>
<dbReference type="EMBL" id="MFCX01000013">
    <property type="protein sequence ID" value="OGE26268.1"/>
    <property type="molecule type" value="Genomic_DNA"/>
</dbReference>
<comment type="caution">
    <text evidence="3">The sequence shown here is derived from an EMBL/GenBank/DDBJ whole genome shotgun (WGS) entry which is preliminary data.</text>
</comment>
<dbReference type="AlphaFoldDB" id="A0A1F5JCH8"/>
<dbReference type="InterPro" id="IPR050266">
    <property type="entry name" value="AB_hydrolase_sf"/>
</dbReference>
<dbReference type="GO" id="GO:0016020">
    <property type="term" value="C:membrane"/>
    <property type="evidence" value="ECO:0007669"/>
    <property type="project" value="TreeGrafter"/>
</dbReference>
<name>A0A1F5JCH8_9BACT</name>
<dbReference type="InterPro" id="IPR029058">
    <property type="entry name" value="AB_hydrolase_fold"/>
</dbReference>
<sequence length="247" mass="28338">MYQKIGSQNIYYQKLGKGKNLILLHGWGHDVSSFWGLTDLLKGQFTIWLIDLPGFGRSELPKKAFDTKDYAQILSGFIKKNDIKNSIVLGHSFGGKVAIRLAGHYPKLINKLILIGSSGIKPDPSIKRLLIYPLAKIIHFFVPDIFNLKTQIRKKFYRRIESDYEDAGLMKTSLIRTLNEDLTSDLSHIKAETLIIWGGEDRAVPLKYGKRMYQLIKNSNLVVLEEMGHYLHIHDPERVAYYVKDFS</sequence>
<evidence type="ECO:0000256" key="1">
    <source>
        <dbReference type="ARBA" id="ARBA00022801"/>
    </source>
</evidence>
<organism evidence="3 4">
    <name type="scientific">Candidatus Daviesbacteria bacterium RIFCSPHIGHO2_02_FULL_39_12</name>
    <dbReference type="NCBI Taxonomy" id="1797770"/>
    <lineage>
        <taxon>Bacteria</taxon>
        <taxon>Candidatus Daviesiibacteriota</taxon>
    </lineage>
</organism>
<dbReference type="GO" id="GO:0016787">
    <property type="term" value="F:hydrolase activity"/>
    <property type="evidence" value="ECO:0007669"/>
    <property type="project" value="UniProtKB-KW"/>
</dbReference>
<dbReference type="PANTHER" id="PTHR43798:SF31">
    <property type="entry name" value="AB HYDROLASE SUPERFAMILY PROTEIN YCLE"/>
    <property type="match status" value="1"/>
</dbReference>
<feature type="domain" description="AB hydrolase-1" evidence="2">
    <location>
        <begin position="21"/>
        <end position="240"/>
    </location>
</feature>
<dbReference type="InterPro" id="IPR000073">
    <property type="entry name" value="AB_hydrolase_1"/>
</dbReference>
<evidence type="ECO:0000313" key="4">
    <source>
        <dbReference type="Proteomes" id="UP000177042"/>
    </source>
</evidence>
<proteinExistence type="predicted"/>
<protein>
    <recommendedName>
        <fullName evidence="2">AB hydrolase-1 domain-containing protein</fullName>
    </recommendedName>
</protein>